<dbReference type="InterPro" id="IPR025332">
    <property type="entry name" value="DUF4238"/>
</dbReference>
<dbReference type="Pfam" id="PF14022">
    <property type="entry name" value="DUF4238"/>
    <property type="match status" value="1"/>
</dbReference>
<dbReference type="AlphaFoldDB" id="A0A250JVC2"/>
<dbReference type="OrthoDB" id="580988at2"/>
<evidence type="ECO:0000256" key="1">
    <source>
        <dbReference type="SAM" id="MobiDB-lite"/>
    </source>
</evidence>
<evidence type="ECO:0000313" key="3">
    <source>
        <dbReference type="Proteomes" id="UP000217343"/>
    </source>
</evidence>
<protein>
    <recommendedName>
        <fullName evidence="4">DUF4238 domain-containing protein</fullName>
    </recommendedName>
</protein>
<evidence type="ECO:0000313" key="2">
    <source>
        <dbReference type="EMBL" id="ATB47814.1"/>
    </source>
</evidence>
<feature type="region of interest" description="Disordered" evidence="1">
    <location>
        <begin position="273"/>
        <end position="292"/>
    </location>
</feature>
<organism evidence="2 3">
    <name type="scientific">Corallococcus macrosporus DSM 14697</name>
    <dbReference type="NCBI Taxonomy" id="1189310"/>
    <lineage>
        <taxon>Bacteria</taxon>
        <taxon>Pseudomonadati</taxon>
        <taxon>Myxococcota</taxon>
        <taxon>Myxococcia</taxon>
        <taxon>Myxococcales</taxon>
        <taxon>Cystobacterineae</taxon>
        <taxon>Myxococcaceae</taxon>
        <taxon>Corallococcus</taxon>
    </lineage>
</organism>
<gene>
    <name evidence="2" type="ORF">MYMAC_003432</name>
</gene>
<keyword evidence="3" id="KW-1185">Reference proteome</keyword>
<reference evidence="2 3" key="1">
    <citation type="submission" date="2017-06" db="EMBL/GenBank/DDBJ databases">
        <title>Sequencing and comparative analysis of myxobacterial genomes.</title>
        <authorList>
            <person name="Rupp O."/>
            <person name="Goesmann A."/>
            <person name="Sogaard-Andersen L."/>
        </authorList>
    </citation>
    <scope>NUCLEOTIDE SEQUENCE [LARGE SCALE GENOMIC DNA]</scope>
    <source>
        <strain evidence="2 3">DSM 14697</strain>
    </source>
</reference>
<sequence>MNHHFAPQAYLRQWCNNDGHLIRYVRKGSANALRLLHEFKTPRAICHQEDINRLPERTSANGLTEHGVESLLARAVDGRIQSIVKLAGARTGPLDASSGDKVRWLMQMFTARSPSSLQTGEEGVGAYVAENAEFIQRLLARAQTPRGRAEVGQFFKPQFPAVFVRANLAALANTDAVPMQGWYEGTVRVFQRSDNEATALLNYLGLSEFPTSEAPVVEWEENDVGLVASFSLSPDALAFVIQGNGTKDLEMASKHILVPMKYRESAICRSKASPTGPWHKEAQGLRPFTQGR</sequence>
<name>A0A250JVC2_9BACT</name>
<evidence type="ECO:0008006" key="4">
    <source>
        <dbReference type="Google" id="ProtNLM"/>
    </source>
</evidence>
<dbReference type="KEGG" id="mmas:MYMAC_003432"/>
<proteinExistence type="predicted"/>
<dbReference type="EMBL" id="CP022203">
    <property type="protein sequence ID" value="ATB47814.1"/>
    <property type="molecule type" value="Genomic_DNA"/>
</dbReference>
<dbReference type="RefSeq" id="WP_157757507.1">
    <property type="nucleotide sequence ID" value="NZ_CP022203.1"/>
</dbReference>
<accession>A0A250JVC2</accession>
<dbReference type="Proteomes" id="UP000217343">
    <property type="component" value="Chromosome"/>
</dbReference>